<dbReference type="EMBL" id="ML732442">
    <property type="protein sequence ID" value="KAB8067816.1"/>
    <property type="molecule type" value="Genomic_DNA"/>
</dbReference>
<gene>
    <name evidence="1" type="ORF">BDV29DRAFT_185536</name>
</gene>
<evidence type="ECO:0000313" key="2">
    <source>
        <dbReference type="Proteomes" id="UP000326565"/>
    </source>
</evidence>
<reference evidence="1 2" key="1">
    <citation type="submission" date="2019-04" db="EMBL/GenBank/DDBJ databases">
        <title>Friends and foes A comparative genomics study of 23 Aspergillus species from section Flavi.</title>
        <authorList>
            <consortium name="DOE Joint Genome Institute"/>
            <person name="Kjaerbolling I."/>
            <person name="Vesth T."/>
            <person name="Frisvad J.C."/>
            <person name="Nybo J.L."/>
            <person name="Theobald S."/>
            <person name="Kildgaard S."/>
            <person name="Isbrandt T."/>
            <person name="Kuo A."/>
            <person name="Sato A."/>
            <person name="Lyhne E.K."/>
            <person name="Kogle M.E."/>
            <person name="Wiebenga A."/>
            <person name="Kun R.S."/>
            <person name="Lubbers R.J."/>
            <person name="Makela M.R."/>
            <person name="Barry K."/>
            <person name="Chovatia M."/>
            <person name="Clum A."/>
            <person name="Daum C."/>
            <person name="Haridas S."/>
            <person name="He G."/>
            <person name="LaButti K."/>
            <person name="Lipzen A."/>
            <person name="Mondo S."/>
            <person name="Riley R."/>
            <person name="Salamov A."/>
            <person name="Simmons B.A."/>
            <person name="Magnuson J.K."/>
            <person name="Henrissat B."/>
            <person name="Mortensen U.H."/>
            <person name="Larsen T.O."/>
            <person name="Devries R.P."/>
            <person name="Grigoriev I.V."/>
            <person name="Machida M."/>
            <person name="Baker S.E."/>
            <person name="Andersen M.R."/>
        </authorList>
    </citation>
    <scope>NUCLEOTIDE SEQUENCE [LARGE SCALE GENOMIC DNA]</scope>
    <source>
        <strain evidence="1 2">CBS 151.66</strain>
    </source>
</reference>
<dbReference type="Proteomes" id="UP000326565">
    <property type="component" value="Unassembled WGS sequence"/>
</dbReference>
<sequence>MPLVKIDIVKGSRTPDGIRKLADTVQQVMIEHFNAPNKDRYQIVTQHEPYELICEDTGMGLSRSNNLVIIQIFQQGRNERQKQAVYGALAESLTSACNLSAEDLIISCVENTKADWSFGMGEAQFLTRKL</sequence>
<dbReference type="InterPro" id="IPR037479">
    <property type="entry name" value="Tauto_MSAD"/>
</dbReference>
<dbReference type="PANTHER" id="PTHR38460">
    <property type="entry name" value="TAUTOMERASE YOLI-RELATED"/>
    <property type="match status" value="1"/>
</dbReference>
<dbReference type="AlphaFoldDB" id="A0A5N5WHB9"/>
<accession>A0A5N5WHB9</accession>
<name>A0A5N5WHB9_9EURO</name>
<protein>
    <submittedName>
        <fullName evidence="1">Tautomerase/MIF superfamily</fullName>
    </submittedName>
</protein>
<dbReference type="InterPro" id="IPR014347">
    <property type="entry name" value="Tautomerase/MIF_sf"/>
</dbReference>
<keyword evidence="2" id="KW-1185">Reference proteome</keyword>
<dbReference type="Pfam" id="PF14552">
    <property type="entry name" value="Tautomerase_2"/>
    <property type="match status" value="1"/>
</dbReference>
<dbReference type="SUPFAM" id="SSF55331">
    <property type="entry name" value="Tautomerase/MIF"/>
    <property type="match status" value="1"/>
</dbReference>
<dbReference type="PANTHER" id="PTHR38460:SF1">
    <property type="entry name" value="TAUTOMERASE YOLI-RELATED"/>
    <property type="match status" value="1"/>
</dbReference>
<organism evidence="1 2">
    <name type="scientific">Aspergillus leporis</name>
    <dbReference type="NCBI Taxonomy" id="41062"/>
    <lineage>
        <taxon>Eukaryota</taxon>
        <taxon>Fungi</taxon>
        <taxon>Dikarya</taxon>
        <taxon>Ascomycota</taxon>
        <taxon>Pezizomycotina</taxon>
        <taxon>Eurotiomycetes</taxon>
        <taxon>Eurotiomycetidae</taxon>
        <taxon>Eurotiales</taxon>
        <taxon>Aspergillaceae</taxon>
        <taxon>Aspergillus</taxon>
        <taxon>Aspergillus subgen. Circumdati</taxon>
    </lineage>
</organism>
<proteinExistence type="predicted"/>
<dbReference type="Gene3D" id="3.30.429.10">
    <property type="entry name" value="Macrophage Migration Inhibitory Factor"/>
    <property type="match status" value="1"/>
</dbReference>
<dbReference type="OrthoDB" id="1686145at2759"/>
<evidence type="ECO:0000313" key="1">
    <source>
        <dbReference type="EMBL" id="KAB8067816.1"/>
    </source>
</evidence>